<proteinExistence type="predicted"/>
<reference evidence="1 2" key="1">
    <citation type="journal article" date="2019" name="Sci. Rep.">
        <title>Orb-weaving spider Araneus ventricosus genome elucidates the spidroin gene catalogue.</title>
        <authorList>
            <person name="Kono N."/>
            <person name="Nakamura H."/>
            <person name="Ohtoshi R."/>
            <person name="Moran D.A.P."/>
            <person name="Shinohara A."/>
            <person name="Yoshida Y."/>
            <person name="Fujiwara M."/>
            <person name="Mori M."/>
            <person name="Tomita M."/>
            <person name="Arakawa K."/>
        </authorList>
    </citation>
    <scope>NUCLEOTIDE SEQUENCE [LARGE SCALE GENOMIC DNA]</scope>
</reference>
<evidence type="ECO:0000313" key="2">
    <source>
        <dbReference type="Proteomes" id="UP000499080"/>
    </source>
</evidence>
<gene>
    <name evidence="1" type="ORF">AVEN_15552_1</name>
</gene>
<evidence type="ECO:0000313" key="1">
    <source>
        <dbReference type="EMBL" id="GBM44211.1"/>
    </source>
</evidence>
<dbReference type="EMBL" id="BGPR01001058">
    <property type="protein sequence ID" value="GBM44211.1"/>
    <property type="molecule type" value="Genomic_DNA"/>
</dbReference>
<accession>A0A4Y2FST2</accession>
<dbReference type="Proteomes" id="UP000499080">
    <property type="component" value="Unassembled WGS sequence"/>
</dbReference>
<dbReference type="AlphaFoldDB" id="A0A4Y2FST2"/>
<protein>
    <submittedName>
        <fullName evidence="1">Uncharacterized protein</fullName>
    </submittedName>
</protein>
<name>A0A4Y2FST2_ARAVE</name>
<keyword evidence="2" id="KW-1185">Reference proteome</keyword>
<sequence>MRVFRKTILILFSHRYRRYTEGDCNFRLRLASFLFVVSFKTGIGFSAKTARRIIRQSARPVLPGGGGRKLGVCCAPGLAYYANRGPGDNCVFCLPPLNEERLLSGRFLSRPYSNVVRKVRSFLSDPIAPPLTTVHAGAEAKNDFVF</sequence>
<organism evidence="1 2">
    <name type="scientific">Araneus ventricosus</name>
    <name type="common">Orbweaver spider</name>
    <name type="synonym">Epeira ventricosa</name>
    <dbReference type="NCBI Taxonomy" id="182803"/>
    <lineage>
        <taxon>Eukaryota</taxon>
        <taxon>Metazoa</taxon>
        <taxon>Ecdysozoa</taxon>
        <taxon>Arthropoda</taxon>
        <taxon>Chelicerata</taxon>
        <taxon>Arachnida</taxon>
        <taxon>Araneae</taxon>
        <taxon>Araneomorphae</taxon>
        <taxon>Entelegynae</taxon>
        <taxon>Araneoidea</taxon>
        <taxon>Araneidae</taxon>
        <taxon>Araneus</taxon>
    </lineage>
</organism>
<comment type="caution">
    <text evidence="1">The sequence shown here is derived from an EMBL/GenBank/DDBJ whole genome shotgun (WGS) entry which is preliminary data.</text>
</comment>